<proteinExistence type="predicted"/>
<organism evidence="2 3">
    <name type="scientific">Streptodolium elevatio</name>
    <dbReference type="NCBI Taxonomy" id="3157996"/>
    <lineage>
        <taxon>Bacteria</taxon>
        <taxon>Bacillati</taxon>
        <taxon>Actinomycetota</taxon>
        <taxon>Actinomycetes</taxon>
        <taxon>Kitasatosporales</taxon>
        <taxon>Streptomycetaceae</taxon>
        <taxon>Streptodolium</taxon>
    </lineage>
</organism>
<evidence type="ECO:0000256" key="1">
    <source>
        <dbReference type="SAM" id="MobiDB-lite"/>
    </source>
</evidence>
<gene>
    <name evidence="2" type="ORF">AB0C36_41060</name>
</gene>
<dbReference type="InterPro" id="IPR029058">
    <property type="entry name" value="AB_hydrolase_fold"/>
</dbReference>
<reference evidence="2 3" key="1">
    <citation type="submission" date="2024-06" db="EMBL/GenBank/DDBJ databases">
        <title>The Natural Products Discovery Center: Release of the First 8490 Sequenced Strains for Exploring Actinobacteria Biosynthetic Diversity.</title>
        <authorList>
            <person name="Kalkreuter E."/>
            <person name="Kautsar S.A."/>
            <person name="Yang D."/>
            <person name="Bader C.D."/>
            <person name="Teijaro C.N."/>
            <person name="Fluegel L."/>
            <person name="Davis C.M."/>
            <person name="Simpson J.R."/>
            <person name="Lauterbach L."/>
            <person name="Steele A.D."/>
            <person name="Gui C."/>
            <person name="Meng S."/>
            <person name="Li G."/>
            <person name="Viehrig K."/>
            <person name="Ye F."/>
            <person name="Su P."/>
            <person name="Kiefer A.F."/>
            <person name="Nichols A."/>
            <person name="Cepeda A.J."/>
            <person name="Yan W."/>
            <person name="Fan B."/>
            <person name="Jiang Y."/>
            <person name="Adhikari A."/>
            <person name="Zheng C.-J."/>
            <person name="Schuster L."/>
            <person name="Cowan T.M."/>
            <person name="Smanski M.J."/>
            <person name="Chevrette M.G."/>
            <person name="De Carvalho L.P.S."/>
            <person name="Shen B."/>
        </authorList>
    </citation>
    <scope>NUCLEOTIDE SEQUENCE [LARGE SCALE GENOMIC DNA]</scope>
    <source>
        <strain evidence="2 3">NPDC048946</strain>
    </source>
</reference>
<protein>
    <recommendedName>
        <fullName evidence="4">Peptidase S9 prolyl oligopeptidase catalytic domain-containing protein</fullName>
    </recommendedName>
</protein>
<evidence type="ECO:0000313" key="3">
    <source>
        <dbReference type="Proteomes" id="UP001551482"/>
    </source>
</evidence>
<name>A0ABV3DVU1_9ACTN</name>
<feature type="region of interest" description="Disordered" evidence="1">
    <location>
        <begin position="725"/>
        <end position="766"/>
    </location>
</feature>
<accession>A0ABV3DVU1</accession>
<dbReference type="Gene3D" id="2.130.10.120">
    <property type="entry name" value="Prolyl oligopeptidase, N-terminal domain"/>
    <property type="match status" value="1"/>
</dbReference>
<dbReference type="SUPFAM" id="SSF69304">
    <property type="entry name" value="Tricorn protease N-terminal domain"/>
    <property type="match status" value="1"/>
</dbReference>
<dbReference type="Proteomes" id="UP001551482">
    <property type="component" value="Unassembled WGS sequence"/>
</dbReference>
<keyword evidence="3" id="KW-1185">Reference proteome</keyword>
<dbReference type="EMBL" id="JBEZFP010000208">
    <property type="protein sequence ID" value="MEU8139874.1"/>
    <property type="molecule type" value="Genomic_DNA"/>
</dbReference>
<dbReference type="SUPFAM" id="SSF53474">
    <property type="entry name" value="alpha/beta-Hydrolases"/>
    <property type="match status" value="1"/>
</dbReference>
<evidence type="ECO:0008006" key="4">
    <source>
        <dbReference type="Google" id="ProtNLM"/>
    </source>
</evidence>
<dbReference type="RefSeq" id="WP_358364384.1">
    <property type="nucleotide sequence ID" value="NZ_JBEZFP010000208.1"/>
</dbReference>
<sequence length="833" mass="92102">MKDPAGSVVAPYDPELHYPNPWLALKAPRNAYTDYHHERAGRLLAWMAPQVEQDTRAIARMRRFERRQPSFQTDGGEVYTHRLPDSPTTRLMFRDLAGVERVLVENFTPSMEYPDVYPNGFWVSPDTRHVIYSDADPVHEGGAVLHMMRTDTGAPVGAPLPAAQYPSGSWIDNRRFVYALRAPGKFRPWEPNWWLYTRTLAADGTFVDEPLPGPERASGSSRYDVVPGPRPGTVTILSYSFVLNSAQSVDVVDLDGGGGFRIQREAEKTLARVRPGPRQPDGTRRLFVLRLDRRSHHAGRIVVVDPPARAGRRPRRRQIVAGRRGDVIREFEVINRGPDRPPALALSIRRHGGEARVDIVELKKAAKWRGGLKVGRRWTPQLDGAQPITSRRRRDRVKGWYGTIASMTATRGDGRGGVDIEYAARESVPHRLYRMDNLDRSTVPRVVAGPSAEAARAAGVPAVDVTLHRPRVGLFRRTSVHVVRPQGIPAGRPVPEMYTAYPYYFLGGHNLNFTPFAATVLAKGIAWINHPVFGSGAGGFHEVTGERRHARRRALGEMRAALRYLDHVPGLAGRRERTGFFQSAGGMTGLDAFRHAPEGFRNLFFNRTLTSTLSQDRPNQVVHMRLDSPLDRLAGYAQSGGIREAVRKPPENVVFTLGSSDPRIPDYLVRMTAAAFDEARARFFGDKGKQPGGTYVIEQQGSGHFPGGNEQAVISTVVGFLAGRHRRPAPDANTNLAPGLPGVSTPANASPPLSRAATAVSPAPTRRTAQSAVGRLASHGLQPLQSLRRAVPQFLSAVTDRHGDRHADRQITARIAEIESTVPQLLRQRSKHL</sequence>
<comment type="caution">
    <text evidence="2">The sequence shown here is derived from an EMBL/GenBank/DDBJ whole genome shotgun (WGS) entry which is preliminary data.</text>
</comment>
<dbReference type="Gene3D" id="3.40.50.1820">
    <property type="entry name" value="alpha/beta hydrolase"/>
    <property type="match status" value="1"/>
</dbReference>
<evidence type="ECO:0000313" key="2">
    <source>
        <dbReference type="EMBL" id="MEU8139874.1"/>
    </source>
</evidence>